<dbReference type="HOGENOM" id="CLU_1563876_0_0_1"/>
<organism evidence="1 2">
    <name type="scientific">Sphaerobolus stellatus (strain SS14)</name>
    <dbReference type="NCBI Taxonomy" id="990650"/>
    <lineage>
        <taxon>Eukaryota</taxon>
        <taxon>Fungi</taxon>
        <taxon>Dikarya</taxon>
        <taxon>Basidiomycota</taxon>
        <taxon>Agaricomycotina</taxon>
        <taxon>Agaricomycetes</taxon>
        <taxon>Phallomycetidae</taxon>
        <taxon>Geastrales</taxon>
        <taxon>Sphaerobolaceae</taxon>
        <taxon>Sphaerobolus</taxon>
    </lineage>
</organism>
<evidence type="ECO:0000313" key="2">
    <source>
        <dbReference type="Proteomes" id="UP000054279"/>
    </source>
</evidence>
<evidence type="ECO:0000313" key="1">
    <source>
        <dbReference type="EMBL" id="KIJ22750.1"/>
    </source>
</evidence>
<proteinExistence type="predicted"/>
<dbReference type="AlphaFoldDB" id="A0A0C9UCD8"/>
<accession>A0A0C9UCD8</accession>
<dbReference type="Proteomes" id="UP000054279">
    <property type="component" value="Unassembled WGS sequence"/>
</dbReference>
<dbReference type="EMBL" id="KN837968">
    <property type="protein sequence ID" value="KIJ22750.1"/>
    <property type="molecule type" value="Genomic_DNA"/>
</dbReference>
<gene>
    <name evidence="1" type="ORF">M422DRAFT_57081</name>
</gene>
<name>A0A0C9UCD8_SPHS4</name>
<reference evidence="1 2" key="1">
    <citation type="submission" date="2014-06" db="EMBL/GenBank/DDBJ databases">
        <title>Evolutionary Origins and Diversification of the Mycorrhizal Mutualists.</title>
        <authorList>
            <consortium name="DOE Joint Genome Institute"/>
            <consortium name="Mycorrhizal Genomics Consortium"/>
            <person name="Kohler A."/>
            <person name="Kuo A."/>
            <person name="Nagy L.G."/>
            <person name="Floudas D."/>
            <person name="Copeland A."/>
            <person name="Barry K.W."/>
            <person name="Cichocki N."/>
            <person name="Veneault-Fourrey C."/>
            <person name="LaButti K."/>
            <person name="Lindquist E.A."/>
            <person name="Lipzen A."/>
            <person name="Lundell T."/>
            <person name="Morin E."/>
            <person name="Murat C."/>
            <person name="Riley R."/>
            <person name="Ohm R."/>
            <person name="Sun H."/>
            <person name="Tunlid A."/>
            <person name="Henrissat B."/>
            <person name="Grigoriev I.V."/>
            <person name="Hibbett D.S."/>
            <person name="Martin F."/>
        </authorList>
    </citation>
    <scope>NUCLEOTIDE SEQUENCE [LARGE SCALE GENOMIC DNA]</scope>
    <source>
        <strain evidence="1 2">SS14</strain>
    </source>
</reference>
<sequence length="173" mass="19740">MSFTQIWGNFQLKSSKRNNPFDGQPADVGYHLHYATQLALSSGEINVDIRIYQSVKDRALPDGSVAFVFGKFHMLDEKNMEIEAVHIFSYHPSITATILQAFSPRVTISGYVIQDVEELENGTKLIFINAISHIREYQQVLTVMYEFYILSYCTPQKLIFIAAHQWLKTTGGQ</sequence>
<keyword evidence="2" id="KW-1185">Reference proteome</keyword>
<protein>
    <submittedName>
        <fullName evidence="1">Uncharacterized protein</fullName>
    </submittedName>
</protein>